<protein>
    <submittedName>
        <fullName evidence="2">Uncharacterized protein</fullName>
    </submittedName>
</protein>
<dbReference type="Proteomes" id="UP000614601">
    <property type="component" value="Unassembled WGS sequence"/>
</dbReference>
<feature type="region of interest" description="Disordered" evidence="1">
    <location>
        <begin position="229"/>
        <end position="250"/>
    </location>
</feature>
<sequence length="250" mass="29556">MEASQEEPLVSMLEQYDDPCYVTSHRYALAVNRHRQEHFWLASGIRRVRNLNVDCQVWVVSDFYQMEELPRQMNRRRPGHPRTYEAARFDIPVDVFIRNLKGRHVMVDYQVMVLVWILKLTDSRMLRTIIGDLAQGINPYYQAAGQDIIVRTYLVTRPEDRQELFEVNRRQIEGMPFLQIRWIDLDGFRGLPSDGMVEELMALWQAMKEQRSHEVAWEDYPRDVVEQVKKPWEGREDRDDGAGAAGQARF</sequence>
<evidence type="ECO:0000313" key="3">
    <source>
        <dbReference type="Proteomes" id="UP000614601"/>
    </source>
</evidence>
<dbReference type="EMBL" id="CAJFDH010000001">
    <property type="protein sequence ID" value="CAD5206060.1"/>
    <property type="molecule type" value="Genomic_DNA"/>
</dbReference>
<comment type="caution">
    <text evidence="2">The sequence shown here is derived from an EMBL/GenBank/DDBJ whole genome shotgun (WGS) entry which is preliminary data.</text>
</comment>
<feature type="compositionally biased region" description="Basic and acidic residues" evidence="1">
    <location>
        <begin position="229"/>
        <end position="241"/>
    </location>
</feature>
<organism evidence="2 3">
    <name type="scientific">Bursaphelenchus okinawaensis</name>
    <dbReference type="NCBI Taxonomy" id="465554"/>
    <lineage>
        <taxon>Eukaryota</taxon>
        <taxon>Metazoa</taxon>
        <taxon>Ecdysozoa</taxon>
        <taxon>Nematoda</taxon>
        <taxon>Chromadorea</taxon>
        <taxon>Rhabditida</taxon>
        <taxon>Tylenchina</taxon>
        <taxon>Tylenchomorpha</taxon>
        <taxon>Aphelenchoidea</taxon>
        <taxon>Aphelenchoididae</taxon>
        <taxon>Bursaphelenchus</taxon>
    </lineage>
</organism>
<dbReference type="EMBL" id="CAJFCW020000001">
    <property type="protein sequence ID" value="CAG9080341.1"/>
    <property type="molecule type" value="Genomic_DNA"/>
</dbReference>
<name>A0A811JRK3_9BILA</name>
<evidence type="ECO:0000256" key="1">
    <source>
        <dbReference type="SAM" id="MobiDB-lite"/>
    </source>
</evidence>
<reference evidence="2" key="1">
    <citation type="submission" date="2020-09" db="EMBL/GenBank/DDBJ databases">
        <authorList>
            <person name="Kikuchi T."/>
        </authorList>
    </citation>
    <scope>NUCLEOTIDE SEQUENCE</scope>
    <source>
        <strain evidence="2">SH1</strain>
    </source>
</reference>
<accession>A0A811JRK3</accession>
<dbReference type="Proteomes" id="UP000783686">
    <property type="component" value="Unassembled WGS sequence"/>
</dbReference>
<dbReference type="AlphaFoldDB" id="A0A811JRK3"/>
<proteinExistence type="predicted"/>
<gene>
    <name evidence="2" type="ORF">BOKJ2_LOCUS744</name>
</gene>
<evidence type="ECO:0000313" key="2">
    <source>
        <dbReference type="EMBL" id="CAD5206060.1"/>
    </source>
</evidence>
<keyword evidence="3" id="KW-1185">Reference proteome</keyword>